<dbReference type="Proteomes" id="UP000663844">
    <property type="component" value="Unassembled WGS sequence"/>
</dbReference>
<feature type="chain" id="PRO_5032769840" evidence="2">
    <location>
        <begin position="17"/>
        <end position="441"/>
    </location>
</feature>
<reference evidence="3" key="1">
    <citation type="submission" date="2021-02" db="EMBL/GenBank/DDBJ databases">
        <authorList>
            <person name="Nowell W R."/>
        </authorList>
    </citation>
    <scope>NUCLEOTIDE SEQUENCE</scope>
</reference>
<sequence length="441" mass="45608">MFWIFFVLLVFSTGDCILIGKIDNNILVGNMSESLWNITQSQCICEMINSNGTISTLNYFSANQTCQLFYTSFTSILIEFNANSSLIFMNQSAIFIAQKPTTTSTTLSSISSLSAASSPTTPSSSSSSTTTSSTSSTTSSTTTTETTTDTTTETTSSSTTTSSTTTSSATSTTTTSSTSSSTTTTETTTDTTTETTSSSTTTSSTTTSSATSTTTTSSTSSTTTTTETATTSSTSSTSSTTTTETATTSSTSSTITTTETITSSTTETTSTTESSPSTTTGALVCGNGSTLLTFDDLLSNTAIPNGYNGINWNNAYAILFNAAGVSGYPTGTVSGNLTSFNANGTPMTMTGANGTLFTLKSAAIAAAWKDNLQLTVVGYRSNVVIANNTFILQVFTVSYITFNGYSGLDTAIFSTSGGTRNPNVISNNTQYAMDNLCLSFP</sequence>
<feature type="region of interest" description="Disordered" evidence="1">
    <location>
        <begin position="113"/>
        <end position="282"/>
    </location>
</feature>
<name>A0A818IDQ9_9BILA</name>
<gene>
    <name evidence="3" type="ORF">OXD698_LOCUS2269</name>
</gene>
<accession>A0A818IDQ9</accession>
<comment type="caution">
    <text evidence="3">The sequence shown here is derived from an EMBL/GenBank/DDBJ whole genome shotgun (WGS) entry which is preliminary data.</text>
</comment>
<evidence type="ECO:0000313" key="4">
    <source>
        <dbReference type="Proteomes" id="UP000663844"/>
    </source>
</evidence>
<feature type="compositionally biased region" description="Low complexity" evidence="1">
    <location>
        <begin position="113"/>
        <end position="280"/>
    </location>
</feature>
<evidence type="ECO:0000256" key="2">
    <source>
        <dbReference type="SAM" id="SignalP"/>
    </source>
</evidence>
<dbReference type="AlphaFoldDB" id="A0A818IDQ9"/>
<dbReference type="EMBL" id="CAJOAZ010000072">
    <property type="protein sequence ID" value="CAF3518132.1"/>
    <property type="molecule type" value="Genomic_DNA"/>
</dbReference>
<proteinExistence type="predicted"/>
<evidence type="ECO:0000313" key="3">
    <source>
        <dbReference type="EMBL" id="CAF3518132.1"/>
    </source>
</evidence>
<protein>
    <submittedName>
        <fullName evidence="3">Uncharacterized protein</fullName>
    </submittedName>
</protein>
<feature type="signal peptide" evidence="2">
    <location>
        <begin position="1"/>
        <end position="16"/>
    </location>
</feature>
<keyword evidence="2" id="KW-0732">Signal</keyword>
<evidence type="ECO:0000256" key="1">
    <source>
        <dbReference type="SAM" id="MobiDB-lite"/>
    </source>
</evidence>
<organism evidence="3 4">
    <name type="scientific">Adineta steineri</name>
    <dbReference type="NCBI Taxonomy" id="433720"/>
    <lineage>
        <taxon>Eukaryota</taxon>
        <taxon>Metazoa</taxon>
        <taxon>Spiralia</taxon>
        <taxon>Gnathifera</taxon>
        <taxon>Rotifera</taxon>
        <taxon>Eurotatoria</taxon>
        <taxon>Bdelloidea</taxon>
        <taxon>Adinetida</taxon>
        <taxon>Adinetidae</taxon>
        <taxon>Adineta</taxon>
    </lineage>
</organism>